<dbReference type="InterPro" id="IPR036388">
    <property type="entry name" value="WH-like_DNA-bd_sf"/>
</dbReference>
<dbReference type="RefSeq" id="WP_388630061.1">
    <property type="nucleotide sequence ID" value="NZ_JBIAUT010000009.1"/>
</dbReference>
<feature type="domain" description="HTH deoR-type" evidence="4">
    <location>
        <begin position="11"/>
        <end position="66"/>
    </location>
</feature>
<keyword evidence="1" id="KW-0805">Transcription regulation</keyword>
<proteinExistence type="predicted"/>
<keyword evidence="2" id="KW-0238">DNA-binding</keyword>
<dbReference type="PRINTS" id="PR00037">
    <property type="entry name" value="HTHLACR"/>
</dbReference>
<gene>
    <name evidence="5" type="ORF">ACFYZM_22735</name>
</gene>
<evidence type="ECO:0000259" key="4">
    <source>
        <dbReference type="PROSITE" id="PS51000"/>
    </source>
</evidence>
<evidence type="ECO:0000256" key="1">
    <source>
        <dbReference type="ARBA" id="ARBA00023015"/>
    </source>
</evidence>
<dbReference type="EMBL" id="JBIAUT010000009">
    <property type="protein sequence ID" value="MFF4219080.1"/>
    <property type="molecule type" value="Genomic_DNA"/>
</dbReference>
<evidence type="ECO:0000256" key="3">
    <source>
        <dbReference type="ARBA" id="ARBA00023163"/>
    </source>
</evidence>
<keyword evidence="3" id="KW-0804">Transcription</keyword>
<dbReference type="InterPro" id="IPR018356">
    <property type="entry name" value="Tscrpt_reg_HTH_DeoR_CS"/>
</dbReference>
<protein>
    <submittedName>
        <fullName evidence="5">DeoR family transcriptional regulator</fullName>
    </submittedName>
</protein>
<comment type="caution">
    <text evidence="5">The sequence shown here is derived from an EMBL/GenBank/DDBJ whole genome shotgun (WGS) entry which is preliminary data.</text>
</comment>
<dbReference type="SUPFAM" id="SSF46785">
    <property type="entry name" value="Winged helix' DNA-binding domain"/>
    <property type="match status" value="1"/>
</dbReference>
<dbReference type="Proteomes" id="UP001602123">
    <property type="component" value="Unassembled WGS sequence"/>
</dbReference>
<dbReference type="PROSITE" id="PS51000">
    <property type="entry name" value="HTH_DEOR_2"/>
    <property type="match status" value="1"/>
</dbReference>
<dbReference type="InterPro" id="IPR001034">
    <property type="entry name" value="DeoR_HTH"/>
</dbReference>
<keyword evidence="6" id="KW-1185">Reference proteome</keyword>
<evidence type="ECO:0000313" key="5">
    <source>
        <dbReference type="EMBL" id="MFF4219080.1"/>
    </source>
</evidence>
<organism evidence="5 6">
    <name type="scientific">Streptomyces nondiastaticus</name>
    <dbReference type="NCBI Taxonomy" id="3154512"/>
    <lineage>
        <taxon>Bacteria</taxon>
        <taxon>Bacillati</taxon>
        <taxon>Actinomycetota</taxon>
        <taxon>Actinomycetes</taxon>
        <taxon>Kitasatosporales</taxon>
        <taxon>Streptomycetaceae</taxon>
        <taxon>Streptomyces</taxon>
    </lineage>
</organism>
<name>A0ABW6U2Q4_9ACTN</name>
<evidence type="ECO:0000256" key="2">
    <source>
        <dbReference type="ARBA" id="ARBA00023125"/>
    </source>
</evidence>
<dbReference type="SMART" id="SM00420">
    <property type="entry name" value="HTH_DEOR"/>
    <property type="match status" value="1"/>
</dbReference>
<evidence type="ECO:0000313" key="6">
    <source>
        <dbReference type="Proteomes" id="UP001602123"/>
    </source>
</evidence>
<accession>A0ABW6U2Q4</accession>
<dbReference type="Pfam" id="PF08220">
    <property type="entry name" value="HTH_DeoR"/>
    <property type="match status" value="1"/>
</dbReference>
<reference evidence="5 6" key="1">
    <citation type="submission" date="2024-10" db="EMBL/GenBank/DDBJ databases">
        <title>The Natural Products Discovery Center: Release of the First 8490 Sequenced Strains for Exploring Actinobacteria Biosynthetic Diversity.</title>
        <authorList>
            <person name="Kalkreuter E."/>
            <person name="Kautsar S.A."/>
            <person name="Yang D."/>
            <person name="Bader C.D."/>
            <person name="Teijaro C.N."/>
            <person name="Fluegel L."/>
            <person name="Davis C.M."/>
            <person name="Simpson J.R."/>
            <person name="Lauterbach L."/>
            <person name="Steele A.D."/>
            <person name="Gui C."/>
            <person name="Meng S."/>
            <person name="Li G."/>
            <person name="Viehrig K."/>
            <person name="Ye F."/>
            <person name="Su P."/>
            <person name="Kiefer A.F."/>
            <person name="Nichols A."/>
            <person name="Cepeda A.J."/>
            <person name="Yan W."/>
            <person name="Fan B."/>
            <person name="Jiang Y."/>
            <person name="Adhikari A."/>
            <person name="Zheng C.-J."/>
            <person name="Schuster L."/>
            <person name="Cowan T.M."/>
            <person name="Smanski M.J."/>
            <person name="Chevrette M.G."/>
            <person name="De Carvalho L.P.S."/>
            <person name="Shen B."/>
        </authorList>
    </citation>
    <scope>NUCLEOTIDE SEQUENCE [LARGE SCALE GENOMIC DNA]</scope>
    <source>
        <strain evidence="5 6">NPDC001650</strain>
    </source>
</reference>
<dbReference type="InterPro" id="IPR036390">
    <property type="entry name" value="WH_DNA-bd_sf"/>
</dbReference>
<dbReference type="Gene3D" id="1.10.10.10">
    <property type="entry name" value="Winged helix-like DNA-binding domain superfamily/Winged helix DNA-binding domain"/>
    <property type="match status" value="1"/>
</dbReference>
<dbReference type="PROSITE" id="PS00894">
    <property type="entry name" value="HTH_DEOR_1"/>
    <property type="match status" value="1"/>
</dbReference>
<sequence length="88" mass="10140">MAASRSTEADVEQRRQLLLRRVIEQGEARIDALADELGVSAMTVHRDLNNLRSRRLLHKRRGTAVALTGLTMETATRFREHRQFQVKE</sequence>